<proteinExistence type="predicted"/>
<comment type="caution">
    <text evidence="2">The sequence shown here is derived from an EMBL/GenBank/DDBJ whole genome shotgun (WGS) entry which is preliminary data.</text>
</comment>
<name>A0A6A4TE84_SCOMX</name>
<gene>
    <name evidence="2" type="ORF">F2P81_004065</name>
</gene>
<organism evidence="2 3">
    <name type="scientific">Scophthalmus maximus</name>
    <name type="common">Turbot</name>
    <name type="synonym">Psetta maxima</name>
    <dbReference type="NCBI Taxonomy" id="52904"/>
    <lineage>
        <taxon>Eukaryota</taxon>
        <taxon>Metazoa</taxon>
        <taxon>Chordata</taxon>
        <taxon>Craniata</taxon>
        <taxon>Vertebrata</taxon>
        <taxon>Euteleostomi</taxon>
        <taxon>Actinopterygii</taxon>
        <taxon>Neopterygii</taxon>
        <taxon>Teleostei</taxon>
        <taxon>Neoteleostei</taxon>
        <taxon>Acanthomorphata</taxon>
        <taxon>Carangaria</taxon>
        <taxon>Pleuronectiformes</taxon>
        <taxon>Pleuronectoidei</taxon>
        <taxon>Scophthalmidae</taxon>
        <taxon>Scophthalmus</taxon>
    </lineage>
</organism>
<accession>A0A6A4TE84</accession>
<feature type="chain" id="PRO_5025499872" evidence="1">
    <location>
        <begin position="23"/>
        <end position="107"/>
    </location>
</feature>
<dbReference type="EMBL" id="VEVO01000004">
    <property type="protein sequence ID" value="KAF0042728.1"/>
    <property type="molecule type" value="Genomic_DNA"/>
</dbReference>
<dbReference type="AlphaFoldDB" id="A0A6A4TE84"/>
<feature type="signal peptide" evidence="1">
    <location>
        <begin position="1"/>
        <end position="22"/>
    </location>
</feature>
<evidence type="ECO:0000256" key="1">
    <source>
        <dbReference type="SAM" id="SignalP"/>
    </source>
</evidence>
<reference evidence="2 3" key="1">
    <citation type="submission" date="2019-06" db="EMBL/GenBank/DDBJ databases">
        <title>Draft genomes of female and male turbot (Scophthalmus maximus).</title>
        <authorList>
            <person name="Xu H."/>
            <person name="Xu X.-W."/>
            <person name="Shao C."/>
            <person name="Chen S."/>
        </authorList>
    </citation>
    <scope>NUCLEOTIDE SEQUENCE [LARGE SCALE GENOMIC DNA]</scope>
    <source>
        <strain evidence="2">Ysfricsl-2016a</strain>
        <tissue evidence="2">Blood</tissue>
    </source>
</reference>
<evidence type="ECO:0000313" key="2">
    <source>
        <dbReference type="EMBL" id="KAF0042728.1"/>
    </source>
</evidence>
<evidence type="ECO:0000313" key="3">
    <source>
        <dbReference type="Proteomes" id="UP000438429"/>
    </source>
</evidence>
<keyword evidence="1" id="KW-0732">Signal</keyword>
<dbReference type="Proteomes" id="UP000438429">
    <property type="component" value="Unassembled WGS sequence"/>
</dbReference>
<protein>
    <submittedName>
        <fullName evidence="2">Uncharacterized protein</fullName>
    </submittedName>
</protein>
<sequence length="107" mass="11513">MDRSGMLCGLLLLGLLSARCLGQASQEVSAAEDFAADKPEPAADRDLMEALEALLGTMHSRISSAEKRGSIPLVTAYKYDILILIYGVPYITPPPPDEFNHQLPAAN</sequence>